<dbReference type="Proteomes" id="UP000789702">
    <property type="component" value="Unassembled WGS sequence"/>
</dbReference>
<sequence length="54" mass="6064">MYSPNGDWPEVVNRLVAETDKYVKKIDLKELLECDFSTTTSSSLTASRIVLLDA</sequence>
<comment type="caution">
    <text evidence="1">The sequence shown here is derived from an EMBL/GenBank/DDBJ whole genome shotgun (WGS) entry which is preliminary data.</text>
</comment>
<evidence type="ECO:0000313" key="2">
    <source>
        <dbReference type="Proteomes" id="UP000789702"/>
    </source>
</evidence>
<accession>A0ACA9NST9</accession>
<dbReference type="EMBL" id="CAJVPU010020189">
    <property type="protein sequence ID" value="CAG8675443.1"/>
    <property type="molecule type" value="Genomic_DNA"/>
</dbReference>
<evidence type="ECO:0000313" key="1">
    <source>
        <dbReference type="EMBL" id="CAG8675443.1"/>
    </source>
</evidence>
<feature type="non-terminal residue" evidence="1">
    <location>
        <position position="54"/>
    </location>
</feature>
<protein>
    <submittedName>
        <fullName evidence="1">9779_t:CDS:1</fullName>
    </submittedName>
</protein>
<reference evidence="1" key="1">
    <citation type="submission" date="2021-06" db="EMBL/GenBank/DDBJ databases">
        <authorList>
            <person name="Kallberg Y."/>
            <person name="Tangrot J."/>
            <person name="Rosling A."/>
        </authorList>
    </citation>
    <scope>NUCLEOTIDE SEQUENCE</scope>
    <source>
        <strain evidence="1">IL203A</strain>
    </source>
</reference>
<gene>
    <name evidence="1" type="ORF">DHETER_LOCUS10381</name>
</gene>
<name>A0ACA9NST9_9GLOM</name>
<keyword evidence="2" id="KW-1185">Reference proteome</keyword>
<organism evidence="1 2">
    <name type="scientific">Dentiscutata heterogama</name>
    <dbReference type="NCBI Taxonomy" id="1316150"/>
    <lineage>
        <taxon>Eukaryota</taxon>
        <taxon>Fungi</taxon>
        <taxon>Fungi incertae sedis</taxon>
        <taxon>Mucoromycota</taxon>
        <taxon>Glomeromycotina</taxon>
        <taxon>Glomeromycetes</taxon>
        <taxon>Diversisporales</taxon>
        <taxon>Gigasporaceae</taxon>
        <taxon>Dentiscutata</taxon>
    </lineage>
</organism>
<proteinExistence type="predicted"/>